<proteinExistence type="predicted"/>
<protein>
    <submittedName>
        <fullName evidence="2">Uncharacterized protein</fullName>
    </submittedName>
</protein>
<keyword evidence="1" id="KW-0812">Transmembrane</keyword>
<keyword evidence="3" id="KW-1185">Reference proteome</keyword>
<feature type="transmembrane region" description="Helical" evidence="1">
    <location>
        <begin position="12"/>
        <end position="31"/>
    </location>
</feature>
<keyword evidence="1" id="KW-0472">Membrane</keyword>
<keyword evidence="1" id="KW-1133">Transmembrane helix</keyword>
<organism evidence="2 3">
    <name type="scientific">Rhizobium metallidurans</name>
    <dbReference type="NCBI Taxonomy" id="1265931"/>
    <lineage>
        <taxon>Bacteria</taxon>
        <taxon>Pseudomonadati</taxon>
        <taxon>Pseudomonadota</taxon>
        <taxon>Alphaproteobacteria</taxon>
        <taxon>Hyphomicrobiales</taxon>
        <taxon>Rhizobiaceae</taxon>
        <taxon>Rhizobium/Agrobacterium group</taxon>
        <taxon>Rhizobium</taxon>
    </lineage>
</organism>
<evidence type="ECO:0000313" key="2">
    <source>
        <dbReference type="EMBL" id="MBB3964010.1"/>
    </source>
</evidence>
<evidence type="ECO:0000256" key="1">
    <source>
        <dbReference type="SAM" id="Phobius"/>
    </source>
</evidence>
<gene>
    <name evidence="2" type="ORF">GGQ67_001649</name>
</gene>
<dbReference type="Proteomes" id="UP000582090">
    <property type="component" value="Unassembled WGS sequence"/>
</dbReference>
<comment type="caution">
    <text evidence="2">The sequence shown here is derived from an EMBL/GenBank/DDBJ whole genome shotgun (WGS) entry which is preliminary data.</text>
</comment>
<dbReference type="AlphaFoldDB" id="A0A7W6CUP8"/>
<accession>A0A7W6CUP8</accession>
<dbReference type="EMBL" id="JACIDW010000003">
    <property type="protein sequence ID" value="MBB3964010.1"/>
    <property type="molecule type" value="Genomic_DNA"/>
</dbReference>
<evidence type="ECO:0000313" key="3">
    <source>
        <dbReference type="Proteomes" id="UP000582090"/>
    </source>
</evidence>
<reference evidence="2 3" key="1">
    <citation type="submission" date="2020-08" db="EMBL/GenBank/DDBJ databases">
        <title>Genomic Encyclopedia of Type Strains, Phase IV (KMG-IV): sequencing the most valuable type-strain genomes for metagenomic binning, comparative biology and taxonomic classification.</title>
        <authorList>
            <person name="Goeker M."/>
        </authorList>
    </citation>
    <scope>NUCLEOTIDE SEQUENCE [LARGE SCALE GENOMIC DNA]</scope>
    <source>
        <strain evidence="2 3">DSM 26575</strain>
    </source>
</reference>
<name>A0A7W6CUP8_9HYPH</name>
<sequence>MTKRQMREKRTAHVLIIFGLVLAAVEIYVIWGSI</sequence>